<gene>
    <name evidence="1" type="ORF">DO97_13260</name>
</gene>
<keyword evidence="2" id="KW-1185">Reference proteome</keyword>
<evidence type="ECO:0000313" key="1">
    <source>
        <dbReference type="EMBL" id="KGF72004.1"/>
    </source>
</evidence>
<evidence type="ECO:0000313" key="2">
    <source>
        <dbReference type="Proteomes" id="UP000030170"/>
    </source>
</evidence>
<dbReference type="Proteomes" id="UP000030170">
    <property type="component" value="Unassembled WGS sequence"/>
</dbReference>
<comment type="caution">
    <text evidence="1">The sequence shown here is derived from an EMBL/GenBank/DDBJ whole genome shotgun (WGS) entry which is preliminary data.</text>
</comment>
<protein>
    <submittedName>
        <fullName evidence="1">Uncharacterized protein</fullName>
    </submittedName>
</protein>
<name>A0A098TIT5_9CYAN</name>
<organism evidence="1 2">
    <name type="scientific">Neosynechococcus sphagnicola sy1</name>
    <dbReference type="NCBI Taxonomy" id="1497020"/>
    <lineage>
        <taxon>Bacteria</taxon>
        <taxon>Bacillati</taxon>
        <taxon>Cyanobacteriota</taxon>
        <taxon>Cyanophyceae</taxon>
        <taxon>Neosynechococcales</taxon>
        <taxon>Neosynechococcaceae</taxon>
        <taxon>Neosynechococcus</taxon>
    </lineage>
</organism>
<accession>A0A098TIT5</accession>
<reference evidence="1 2" key="1">
    <citation type="journal article" date="2014" name="Mol. Ecol.">
        <title>Evolution of Synechococcus.</title>
        <authorList>
            <person name="Dvorak P."/>
            <person name="Casamatta D."/>
            <person name="Hasler P."/>
            <person name="Poulickova A."/>
            <person name="Ondrej V."/>
            <person name="Sanges R."/>
        </authorList>
    </citation>
    <scope>NUCLEOTIDE SEQUENCE [LARGE SCALE GENOMIC DNA]</scope>
    <source>
        <strain evidence="1 2">CAUP A 1101</strain>
    </source>
</reference>
<sequence length="74" mass="9010">MLISSEAVNRFSQFFFFYTRAWNTMTRRPQFFQKHSIVRLIRLTGTYKFLTNFLKPDFSVDVSGHFLLTYRCKR</sequence>
<proteinExistence type="predicted"/>
<dbReference type="AlphaFoldDB" id="A0A098TIT5"/>
<dbReference type="EMBL" id="JJML01000041">
    <property type="protein sequence ID" value="KGF72004.1"/>
    <property type="molecule type" value="Genomic_DNA"/>
</dbReference>